<evidence type="ECO:0000313" key="3">
    <source>
        <dbReference type="Proteomes" id="UP001320420"/>
    </source>
</evidence>
<dbReference type="AlphaFoldDB" id="A0AAN9V3X4"/>
<reference evidence="2 3" key="1">
    <citation type="submission" date="2024-02" db="EMBL/GenBank/DDBJ databases">
        <title>De novo assembly and annotation of 12 fungi associated with fruit tree decline syndrome in Ontario, Canada.</title>
        <authorList>
            <person name="Sulman M."/>
            <person name="Ellouze W."/>
            <person name="Ilyukhin E."/>
        </authorList>
    </citation>
    <scope>NUCLEOTIDE SEQUENCE [LARGE SCALE GENOMIC DNA]</scope>
    <source>
        <strain evidence="2 3">M11/M66-122</strain>
    </source>
</reference>
<proteinExistence type="predicted"/>
<dbReference type="PANTHER" id="PTHR31151:SF0">
    <property type="entry name" value="PROLINE-TRNA LIGASE (DUF1680)"/>
    <property type="match status" value="1"/>
</dbReference>
<feature type="chain" id="PRO_5042950966" evidence="1">
    <location>
        <begin position="19"/>
        <end position="709"/>
    </location>
</feature>
<name>A0AAN9V3X4_9PEZI</name>
<accession>A0AAN9V3X4</accession>
<evidence type="ECO:0000313" key="2">
    <source>
        <dbReference type="EMBL" id="KAK7754004.1"/>
    </source>
</evidence>
<gene>
    <name evidence="2" type="ORF">SLS62_004103</name>
</gene>
<dbReference type="SUPFAM" id="SSF48208">
    <property type="entry name" value="Six-hairpin glycosidases"/>
    <property type="match status" value="1"/>
</dbReference>
<dbReference type="EMBL" id="JAKJXP020000024">
    <property type="protein sequence ID" value="KAK7754004.1"/>
    <property type="molecule type" value="Genomic_DNA"/>
</dbReference>
<dbReference type="InterPro" id="IPR008928">
    <property type="entry name" value="6-hairpin_glycosidase_sf"/>
</dbReference>
<organism evidence="2 3">
    <name type="scientific">Diatrype stigma</name>
    <dbReference type="NCBI Taxonomy" id="117547"/>
    <lineage>
        <taxon>Eukaryota</taxon>
        <taxon>Fungi</taxon>
        <taxon>Dikarya</taxon>
        <taxon>Ascomycota</taxon>
        <taxon>Pezizomycotina</taxon>
        <taxon>Sordariomycetes</taxon>
        <taxon>Xylariomycetidae</taxon>
        <taxon>Xylariales</taxon>
        <taxon>Diatrypaceae</taxon>
        <taxon>Diatrype</taxon>
    </lineage>
</organism>
<keyword evidence="3" id="KW-1185">Reference proteome</keyword>
<keyword evidence="1" id="KW-0732">Signal</keyword>
<sequence length="709" mass="78891">MKLLTPLLALLVLTAAVAIPQVQVKALRLEPDSPFVQPVFKALDLGSIKPLGWLKGELQLEADGLAGNLFDFYRFVHDSRFLGGSTEYSALNEASPYWFNGLVPLAFGLGDAKIEGQVKYYLDYILDHQQEDGWIGWETTQATRGVWARTLILLGLIQYAEADPTQTDRIVDAMHRYVILAHEMLSNNYTGLINHDDQGDIFDPSGFGVGRTHEYHIPLQWLYERYPRNNTKVIWETMELMIKGGQIGGADWRTFWTEEAYPKVWDDNSSYNLSWLFIHGVNHAEGLRYPLSIYRMTHDETLKTQTRTAMDLLAKYHRSIAGTIIADEYITDLSPVHGSELCIAAEMMFSLAYVYQFLGDNDLADWAERTAFNAFPVSVSPDWWSHQYIQQENQPWSRNLTTAEQWYDVDSYANVFGLEPNYPCCTVNHPQAYPKFLANSFVGTEDGGLAHVFLSPGSATVELGDSNPVSVTADTIYPFGFSIKYEVTAASDFPFYVRIPAWASEASTIQAPGSDTAVPLSPSDGGLQKVEISGGGTKNTFTVTLDTEPRIEEPSEGTVAVYYGALLYSLAIEYEQTEMLAYNYDPPYGPLPKNTTSAHSHDYALTPTTPWNIAIDPSQITVVAARNISSSPSSYELPNPIWDLGAPPVELRIAAVEIDWPVDHDTAGLPPTNPAITGEPFAARFVPYGSAKLHMAHLPKVELPKVKLG</sequence>
<dbReference type="Proteomes" id="UP001320420">
    <property type="component" value="Unassembled WGS sequence"/>
</dbReference>
<comment type="caution">
    <text evidence="2">The sequence shown here is derived from an EMBL/GenBank/DDBJ whole genome shotgun (WGS) entry which is preliminary data.</text>
</comment>
<protein>
    <submittedName>
        <fullName evidence="2">Uncharacterized protein</fullName>
    </submittedName>
</protein>
<dbReference type="GO" id="GO:0005975">
    <property type="term" value="P:carbohydrate metabolic process"/>
    <property type="evidence" value="ECO:0007669"/>
    <property type="project" value="InterPro"/>
</dbReference>
<feature type="signal peptide" evidence="1">
    <location>
        <begin position="1"/>
        <end position="18"/>
    </location>
</feature>
<dbReference type="PANTHER" id="PTHR31151">
    <property type="entry name" value="PROLINE-TRNA LIGASE (DUF1680)"/>
    <property type="match status" value="1"/>
</dbReference>
<evidence type="ECO:0000256" key="1">
    <source>
        <dbReference type="SAM" id="SignalP"/>
    </source>
</evidence>